<dbReference type="InterPro" id="IPR032774">
    <property type="entry name" value="WG_beta_rep"/>
</dbReference>
<feature type="region of interest" description="Disordered" evidence="1">
    <location>
        <begin position="199"/>
        <end position="271"/>
    </location>
</feature>
<dbReference type="AlphaFoldDB" id="Q4FSG5"/>
<dbReference type="HOGENOM" id="CLU_703721_0_0_6"/>
<feature type="compositionally biased region" description="Basic and acidic residues" evidence="1">
    <location>
        <begin position="210"/>
        <end position="234"/>
    </location>
</feature>
<dbReference type="Proteomes" id="UP000000546">
    <property type="component" value="Chromosome"/>
</dbReference>
<evidence type="ECO:0000313" key="2">
    <source>
        <dbReference type="EMBL" id="AAZ19043.1"/>
    </source>
</evidence>
<feature type="compositionally biased region" description="Low complexity" evidence="1">
    <location>
        <begin position="246"/>
        <end position="260"/>
    </location>
</feature>
<organism evidence="2 3">
    <name type="scientific">Psychrobacter arcticus (strain DSM 17307 / VKM B-2377 / 273-4)</name>
    <dbReference type="NCBI Taxonomy" id="259536"/>
    <lineage>
        <taxon>Bacteria</taxon>
        <taxon>Pseudomonadati</taxon>
        <taxon>Pseudomonadota</taxon>
        <taxon>Gammaproteobacteria</taxon>
        <taxon>Moraxellales</taxon>
        <taxon>Moraxellaceae</taxon>
        <taxon>Psychrobacter</taxon>
    </lineage>
</organism>
<reference evidence="2 3" key="1">
    <citation type="journal article" date="2010" name="Appl. Environ. Microbiol.">
        <title>The genome sequence of Psychrobacter arcticus 273-4, a psychroactive Siberian permafrost bacterium, reveals mechanisms for adaptation to low-temperature growth.</title>
        <authorList>
            <person name="Ayala-del-Rio H.L."/>
            <person name="Chain P.S."/>
            <person name="Grzymski J.J."/>
            <person name="Ponder M.A."/>
            <person name="Ivanova N."/>
            <person name="Bergholz P.W."/>
            <person name="Di Bartolo G."/>
            <person name="Hauser L."/>
            <person name="Land M."/>
            <person name="Bakermans C."/>
            <person name="Rodrigues D."/>
            <person name="Klappenbach J."/>
            <person name="Zarka D."/>
            <person name="Larimer F."/>
            <person name="Richardson P."/>
            <person name="Murray A."/>
            <person name="Thomashow M."/>
            <person name="Tiedje J.M."/>
        </authorList>
    </citation>
    <scope>NUCLEOTIDE SEQUENCE [LARGE SCALE GENOMIC DNA]</scope>
    <source>
        <strain evidence="3">DSM 17307 / VKM B-2377 / 273-4</strain>
    </source>
</reference>
<dbReference type="Pfam" id="PF14903">
    <property type="entry name" value="WG_beta_rep"/>
    <property type="match status" value="4"/>
</dbReference>
<dbReference type="eggNOG" id="COG0515">
    <property type="taxonomic scope" value="Bacteria"/>
</dbReference>
<dbReference type="STRING" id="259536.Psyc_1192"/>
<evidence type="ECO:0000313" key="3">
    <source>
        <dbReference type="Proteomes" id="UP000000546"/>
    </source>
</evidence>
<proteinExistence type="predicted"/>
<protein>
    <recommendedName>
        <fullName evidence="4">WG repeat-containing protein</fullName>
    </recommendedName>
</protein>
<dbReference type="KEGG" id="par:Psyc_1192"/>
<dbReference type="PANTHER" id="PTHR37841:SF1">
    <property type="entry name" value="DUF3298 DOMAIN-CONTAINING PROTEIN"/>
    <property type="match status" value="1"/>
</dbReference>
<evidence type="ECO:0008006" key="4">
    <source>
        <dbReference type="Google" id="ProtNLM"/>
    </source>
</evidence>
<evidence type="ECO:0000256" key="1">
    <source>
        <dbReference type="SAM" id="MobiDB-lite"/>
    </source>
</evidence>
<sequence length="392" mass="43003">MPQRTLSKRPLSLTKSEDQSSIIRHCALMIAILATALFVMSSAQAASCKIPKSYYKNVSCTASSGYFLAVKDFGAPVALINKQGKSLVDLSRYQKVDADKISAGLLPVMRNSHVGYLNMQGREVIPVMYDVLNDDQGWARPVSEGRIVVKQGGHYGVIDTANRTVVPFSAAIGDIDDYRGGMARVRKNKIISWLDKEGNTKNANTQNHNAKKDDAKKDDAKKDDAKKDNTKSDGVKSAANSHVNNRPAASKSEAKPSARANSTQENPASIAVNRFTTLQPRQQEGRWGFVDDNNVTMITYSFDEVRPFLEGLAGVRIDAEWGFINLGGELVIPFSFNDFDDFNNSDHKSLTLDSSYKDKPSFVFVEGKAWIGSLENGNKMCIDKEGTAVACD</sequence>
<dbReference type="PANTHER" id="PTHR37841">
    <property type="entry name" value="GLR2918 PROTEIN"/>
    <property type="match status" value="1"/>
</dbReference>
<name>Q4FSG5_PSYA2</name>
<dbReference type="EMBL" id="CP000082">
    <property type="protein sequence ID" value="AAZ19043.1"/>
    <property type="molecule type" value="Genomic_DNA"/>
</dbReference>
<accession>Q4FSG5</accession>
<keyword evidence="3" id="KW-1185">Reference proteome</keyword>
<dbReference type="OrthoDB" id="2485468at2"/>
<gene>
    <name evidence="2" type="ordered locus">Psyc_1192</name>
</gene>